<evidence type="ECO:0000256" key="2">
    <source>
        <dbReference type="ARBA" id="ARBA00008685"/>
    </source>
</evidence>
<evidence type="ECO:0000313" key="11">
    <source>
        <dbReference type="EMBL" id="VVC86477.1"/>
    </source>
</evidence>
<dbReference type="AlphaFoldDB" id="A0A5E4PND4"/>
<dbReference type="Pfam" id="PF00060">
    <property type="entry name" value="Lig_chan"/>
    <property type="match status" value="1"/>
</dbReference>
<comment type="subcellular location">
    <subcellularLocation>
        <location evidence="1">Cell membrane</location>
        <topology evidence="1">Multi-pass membrane protein</topology>
    </subcellularLocation>
</comment>
<evidence type="ECO:0000256" key="1">
    <source>
        <dbReference type="ARBA" id="ARBA00004651"/>
    </source>
</evidence>
<keyword evidence="8" id="KW-0325">Glycoprotein</keyword>
<gene>
    <name evidence="11" type="ORF">LSINAPIS_LOCUS289</name>
</gene>
<dbReference type="EMBL" id="FZQP02000003">
    <property type="protein sequence ID" value="VVC86477.1"/>
    <property type="molecule type" value="Genomic_DNA"/>
</dbReference>
<dbReference type="SUPFAM" id="SSF53850">
    <property type="entry name" value="Periplasmic binding protein-like II"/>
    <property type="match status" value="1"/>
</dbReference>
<keyword evidence="12" id="KW-1185">Reference proteome</keyword>
<keyword evidence="6 9" id="KW-0472">Membrane</keyword>
<feature type="transmembrane region" description="Helical" evidence="9">
    <location>
        <begin position="409"/>
        <end position="433"/>
    </location>
</feature>
<dbReference type="Proteomes" id="UP000324832">
    <property type="component" value="Unassembled WGS sequence"/>
</dbReference>
<dbReference type="Gene3D" id="1.10.287.70">
    <property type="match status" value="1"/>
</dbReference>
<dbReference type="PANTHER" id="PTHR42643">
    <property type="entry name" value="IONOTROPIC RECEPTOR 20A-RELATED"/>
    <property type="match status" value="1"/>
</dbReference>
<reference evidence="11 12" key="1">
    <citation type="submission" date="2017-07" db="EMBL/GenBank/DDBJ databases">
        <authorList>
            <person name="Talla V."/>
            <person name="Backstrom N."/>
        </authorList>
    </citation>
    <scope>NUCLEOTIDE SEQUENCE [LARGE SCALE GENOMIC DNA]</scope>
</reference>
<feature type="domain" description="Ionotropic glutamate receptor C-terminal" evidence="10">
    <location>
        <begin position="173"/>
        <end position="358"/>
    </location>
</feature>
<keyword evidence="4 9" id="KW-0812">Transmembrane</keyword>
<dbReference type="Gene3D" id="3.40.190.10">
    <property type="entry name" value="Periplasmic binding protein-like II"/>
    <property type="match status" value="1"/>
</dbReference>
<protein>
    <recommendedName>
        <fullName evidence="10">Ionotropic glutamate receptor C-terminal domain-containing protein</fullName>
    </recommendedName>
</protein>
<evidence type="ECO:0000256" key="3">
    <source>
        <dbReference type="ARBA" id="ARBA00022475"/>
    </source>
</evidence>
<accession>A0A5E4PND4</accession>
<name>A0A5E4PND4_9NEOP</name>
<evidence type="ECO:0000256" key="4">
    <source>
        <dbReference type="ARBA" id="ARBA00022692"/>
    </source>
</evidence>
<keyword evidence="7" id="KW-0675">Receptor</keyword>
<feature type="non-terminal residue" evidence="11">
    <location>
        <position position="435"/>
    </location>
</feature>
<proteinExistence type="inferred from homology"/>
<keyword evidence="5 9" id="KW-1133">Transmembrane helix</keyword>
<dbReference type="GO" id="GO:0050906">
    <property type="term" value="P:detection of stimulus involved in sensory perception"/>
    <property type="evidence" value="ECO:0007669"/>
    <property type="project" value="UniProtKB-ARBA"/>
</dbReference>
<evidence type="ECO:0000256" key="6">
    <source>
        <dbReference type="ARBA" id="ARBA00023136"/>
    </source>
</evidence>
<dbReference type="GO" id="GO:0005886">
    <property type="term" value="C:plasma membrane"/>
    <property type="evidence" value="ECO:0007669"/>
    <property type="project" value="UniProtKB-SubCell"/>
</dbReference>
<feature type="transmembrane region" description="Helical" evidence="9">
    <location>
        <begin position="230"/>
        <end position="253"/>
    </location>
</feature>
<evidence type="ECO:0000256" key="8">
    <source>
        <dbReference type="ARBA" id="ARBA00023180"/>
    </source>
</evidence>
<dbReference type="PANTHER" id="PTHR42643:SF33">
    <property type="entry name" value="GLUTAMATE RECEPTOR 2-LIKE PROTEIN"/>
    <property type="match status" value="1"/>
</dbReference>
<feature type="transmembrane region" description="Helical" evidence="9">
    <location>
        <begin position="172"/>
        <end position="194"/>
    </location>
</feature>
<comment type="similarity">
    <text evidence="2">Belongs to the glutamate-gated ion channel (TC 1.A.10.1) family.</text>
</comment>
<evidence type="ECO:0000256" key="9">
    <source>
        <dbReference type="SAM" id="Phobius"/>
    </source>
</evidence>
<dbReference type="InterPro" id="IPR001320">
    <property type="entry name" value="Iontro_rcpt_C"/>
</dbReference>
<keyword evidence="3" id="KW-1003">Cell membrane</keyword>
<sequence>MLYKIQAENNHWNVETFGHWTSSYGLFINKEMYTPTSMRRKNLMGAPIKSSVVATEDRTRNEIMSLRNIFQDPVSRVNYRQLGPIHDFMNATRVTLFTKTWGYILNGSYNGMVGDLTTGNADLAGTMIYMNKPRLDVLDFLSYPSPPLTKFVFRQPSLSYQNNLFILPFKPVVWLCIAALSVLLSVLIYINTYWECVKQDKKRKIIIMVISAISQQGTITELKGSLGRSVMFILFFCFVLIYTSYSANIVALLQSKSNQIRTLSDLLNSRLELGAEENVYNRYFFSTAADPVRKAIYERKVKSNFLTLEEGVIRMQTTPFAFHINVGVGYRMVEKHFQEHEKCGLQEIQFIPQNKAWQTCRVNTPYKEIFKIGNQEHGFNDRENRLIYGKKPSCAFTGSSFDSVNMIDFYPVLLLFTYGFILAIMILFLELLYKY</sequence>
<evidence type="ECO:0000313" key="12">
    <source>
        <dbReference type="Proteomes" id="UP000324832"/>
    </source>
</evidence>
<dbReference type="GO" id="GO:0015276">
    <property type="term" value="F:ligand-gated monoatomic ion channel activity"/>
    <property type="evidence" value="ECO:0007669"/>
    <property type="project" value="InterPro"/>
</dbReference>
<evidence type="ECO:0000259" key="10">
    <source>
        <dbReference type="Pfam" id="PF00060"/>
    </source>
</evidence>
<evidence type="ECO:0000256" key="5">
    <source>
        <dbReference type="ARBA" id="ARBA00022989"/>
    </source>
</evidence>
<evidence type="ECO:0000256" key="7">
    <source>
        <dbReference type="ARBA" id="ARBA00023170"/>
    </source>
</evidence>
<dbReference type="InterPro" id="IPR052192">
    <property type="entry name" value="Insect_Ionotropic_Sensory_Rcpt"/>
</dbReference>
<organism evidence="11 12">
    <name type="scientific">Leptidea sinapis</name>
    <dbReference type="NCBI Taxonomy" id="189913"/>
    <lineage>
        <taxon>Eukaryota</taxon>
        <taxon>Metazoa</taxon>
        <taxon>Ecdysozoa</taxon>
        <taxon>Arthropoda</taxon>
        <taxon>Hexapoda</taxon>
        <taxon>Insecta</taxon>
        <taxon>Pterygota</taxon>
        <taxon>Neoptera</taxon>
        <taxon>Endopterygota</taxon>
        <taxon>Lepidoptera</taxon>
        <taxon>Glossata</taxon>
        <taxon>Ditrysia</taxon>
        <taxon>Papilionoidea</taxon>
        <taxon>Pieridae</taxon>
        <taxon>Dismorphiinae</taxon>
        <taxon>Leptidea</taxon>
    </lineage>
</organism>